<protein>
    <submittedName>
        <fullName evidence="1">Uncharacterized protein</fullName>
    </submittedName>
</protein>
<dbReference type="InterPro" id="IPR046286">
    <property type="entry name" value="DUF6323"/>
</dbReference>
<dbReference type="Proteomes" id="UP000535491">
    <property type="component" value="Unassembled WGS sequence"/>
</dbReference>
<proteinExistence type="predicted"/>
<sequence length="151" mass="17622">MFRSVDSVIQENIITELLELNQKTKEYGLILTPEDIKNMMAVRNQALYGYGRVELGIEVTKEFIEVFCTSSYINDENYASTLNELHEIFYYLKNETEDQIGDVKLIHLMKDTFDDDCGGSLDLLKSKLEEFAENFRNDLQLRESLSEREGW</sequence>
<evidence type="ECO:0000313" key="1">
    <source>
        <dbReference type="EMBL" id="MBA4492843.1"/>
    </source>
</evidence>
<reference evidence="1 2" key="1">
    <citation type="submission" date="2020-07" db="EMBL/GenBank/DDBJ databases">
        <authorList>
            <person name="Feng H."/>
        </authorList>
    </citation>
    <scope>NUCLEOTIDE SEQUENCE [LARGE SCALE GENOMIC DNA]</scope>
    <source>
        <strain evidence="2">s-10</strain>
    </source>
</reference>
<organism evidence="1 2">
    <name type="scientific">Paenactinomyces guangxiensis</name>
    <dbReference type="NCBI Taxonomy" id="1490290"/>
    <lineage>
        <taxon>Bacteria</taxon>
        <taxon>Bacillati</taxon>
        <taxon>Bacillota</taxon>
        <taxon>Bacilli</taxon>
        <taxon>Bacillales</taxon>
        <taxon>Thermoactinomycetaceae</taxon>
        <taxon>Paenactinomyces</taxon>
    </lineage>
</organism>
<dbReference type="Pfam" id="PF19848">
    <property type="entry name" value="DUF6323"/>
    <property type="match status" value="1"/>
</dbReference>
<keyword evidence="2" id="KW-1185">Reference proteome</keyword>
<gene>
    <name evidence="1" type="ORF">H1191_00760</name>
</gene>
<evidence type="ECO:0000313" key="2">
    <source>
        <dbReference type="Proteomes" id="UP000535491"/>
    </source>
</evidence>
<accession>A0A7W2A7I9</accession>
<name>A0A7W2A7I9_9BACL</name>
<dbReference type="AlphaFoldDB" id="A0A7W2A7I9"/>
<dbReference type="EMBL" id="JACEIQ010000001">
    <property type="protein sequence ID" value="MBA4492843.1"/>
    <property type="molecule type" value="Genomic_DNA"/>
</dbReference>
<comment type="caution">
    <text evidence="1">The sequence shown here is derived from an EMBL/GenBank/DDBJ whole genome shotgun (WGS) entry which is preliminary data.</text>
</comment>